<dbReference type="eggNOG" id="ENOG502ZHCF">
    <property type="taxonomic scope" value="Bacteria"/>
</dbReference>
<reference evidence="2" key="1">
    <citation type="submission" date="2010-07" db="EMBL/GenBank/DDBJ databases">
        <authorList>
            <person name="Muzny D."/>
            <person name="Qin X."/>
            <person name="Deng J."/>
            <person name="Jiang H."/>
            <person name="Liu Y."/>
            <person name="Qu J."/>
            <person name="Song X.-Z."/>
            <person name="Zhang L."/>
            <person name="Thornton R."/>
            <person name="Coyle M."/>
            <person name="Francisco L."/>
            <person name="Jackson L."/>
            <person name="Javaid M."/>
            <person name="Korchina V."/>
            <person name="Kovar C."/>
            <person name="Mata R."/>
            <person name="Mathew T."/>
            <person name="Ngo R."/>
            <person name="Nguyen L."/>
            <person name="Nguyen N."/>
            <person name="Okwuonu G."/>
            <person name="Ongeri F."/>
            <person name="Pham C."/>
            <person name="Simmons D."/>
            <person name="Wilczek-Boney K."/>
            <person name="Hale W."/>
            <person name="Jakkamsetti A."/>
            <person name="Pham P."/>
            <person name="Ruth R."/>
            <person name="San Lucas F."/>
            <person name="Warren J."/>
            <person name="Zhang J."/>
            <person name="Zhao Z."/>
            <person name="Zhou C."/>
            <person name="Zhu D."/>
            <person name="Lee S."/>
            <person name="Bess C."/>
            <person name="Blankenburg K."/>
            <person name="Forbes L."/>
            <person name="Fu Q."/>
            <person name="Gubbala S."/>
            <person name="Hirani K."/>
            <person name="Jayaseelan J.C."/>
            <person name="Lara F."/>
            <person name="Munidasa M."/>
            <person name="Palculict T."/>
            <person name="Patil S."/>
            <person name="Pu L.-L."/>
            <person name="Saada N."/>
            <person name="Tang L."/>
            <person name="Weissenberger G."/>
            <person name="Zhu Y."/>
            <person name="Hemphill L."/>
            <person name="Shang Y."/>
            <person name="Youmans B."/>
            <person name="Ayvaz T."/>
            <person name="Ross M."/>
            <person name="Santibanez J."/>
            <person name="Aqrawi P."/>
            <person name="Gross S."/>
            <person name="Joshi V."/>
            <person name="Fowler G."/>
            <person name="Nazareth L."/>
            <person name="Reid J."/>
            <person name="Worley K."/>
            <person name="Petrosino J."/>
            <person name="Highlander S."/>
            <person name="Gibbs R."/>
        </authorList>
    </citation>
    <scope>NUCLEOTIDE SEQUENCE [LARGE SCALE GENOMIC DNA]</scope>
    <source>
        <strain evidence="2">DSM 20284</strain>
    </source>
</reference>
<comment type="caution">
    <text evidence="2">The sequence shown here is derived from an EMBL/GenBank/DDBJ whole genome shotgun (WGS) entry which is preliminary data.</text>
</comment>
<dbReference type="AlphaFoldDB" id="E0NFZ3"/>
<dbReference type="Proteomes" id="UP000004470">
    <property type="component" value="Unassembled WGS sequence"/>
</dbReference>
<accession>E0NFZ3</accession>
<organism evidence="2 3">
    <name type="scientific">Pediococcus acidilactici DSM 20284</name>
    <dbReference type="NCBI Taxonomy" id="862514"/>
    <lineage>
        <taxon>Bacteria</taxon>
        <taxon>Bacillati</taxon>
        <taxon>Bacillota</taxon>
        <taxon>Bacilli</taxon>
        <taxon>Lactobacillales</taxon>
        <taxon>Lactobacillaceae</taxon>
        <taxon>Pediococcus</taxon>
        <taxon>Pediococcus acidilactici group</taxon>
    </lineage>
</organism>
<proteinExistence type="predicted"/>
<feature type="transmembrane region" description="Helical" evidence="1">
    <location>
        <begin position="104"/>
        <end position="128"/>
    </location>
</feature>
<protein>
    <recommendedName>
        <fullName evidence="4">ABC transporter, permease protein</fullName>
    </recommendedName>
</protein>
<evidence type="ECO:0000313" key="3">
    <source>
        <dbReference type="Proteomes" id="UP000004470"/>
    </source>
</evidence>
<feature type="transmembrane region" description="Helical" evidence="1">
    <location>
        <begin position="237"/>
        <end position="257"/>
    </location>
</feature>
<keyword evidence="3" id="KW-1185">Reference proteome</keyword>
<feature type="transmembrane region" description="Helical" evidence="1">
    <location>
        <begin position="20"/>
        <end position="42"/>
    </location>
</feature>
<feature type="transmembrane region" description="Helical" evidence="1">
    <location>
        <begin position="187"/>
        <end position="207"/>
    </location>
</feature>
<evidence type="ECO:0000256" key="1">
    <source>
        <dbReference type="SAM" id="Phobius"/>
    </source>
</evidence>
<name>E0NFZ3_PEDAC</name>
<evidence type="ECO:0000313" key="2">
    <source>
        <dbReference type="EMBL" id="EFL95712.1"/>
    </source>
</evidence>
<dbReference type="EMBL" id="AEEG01000003">
    <property type="protein sequence ID" value="EFL95712.1"/>
    <property type="molecule type" value="Genomic_DNA"/>
</dbReference>
<keyword evidence="1" id="KW-0812">Transmembrane</keyword>
<gene>
    <name evidence="2" type="ORF">HMPREF0623_0748</name>
</gene>
<feature type="transmembrane region" description="Helical" evidence="1">
    <location>
        <begin position="148"/>
        <end position="180"/>
    </location>
</feature>
<evidence type="ECO:0008006" key="4">
    <source>
        <dbReference type="Google" id="ProtNLM"/>
    </source>
</evidence>
<dbReference type="HOGENOM" id="CLU_092380_1_0_9"/>
<keyword evidence="1" id="KW-0472">Membrane</keyword>
<feature type="transmembrane region" description="Helical" evidence="1">
    <location>
        <begin position="62"/>
        <end position="83"/>
    </location>
</feature>
<keyword evidence="1" id="KW-1133">Transmembrane helix</keyword>
<sequence length="267" mass="29675">MGEKLMNKIAAVVKYDLSNYLRLVLIAYAWIIGLMLGVPTIIHVIGKGFTGTAETIGAQLTTLSFGAIFVNLVLIFYCGFLTYERFAFLIQNGVSRRTGWIAKLISLLVLAGVAIIYGLLANMLSLMGDQSKNVSFYWSLYGHFYKNGVLNILSMILTNLIFLLLVAAGGMMLGALFALLNRRQQRAILVGIPLVLIVIFTIIGRMVSEKVITWERIDNFIRFVMGDTGPMGHLNPVVPSIIMLVLMLACLAISRWLNVRLRLKRGE</sequence>